<keyword evidence="5" id="KW-1185">Reference proteome</keyword>
<reference evidence="4 5" key="1">
    <citation type="submission" date="2023-07" db="EMBL/GenBank/DDBJ databases">
        <title>Comparative genomics of wheat-associated soil bacteria to identify genetic determinants of phenazine resistance.</title>
        <authorList>
            <person name="Mouncey N."/>
        </authorList>
    </citation>
    <scope>NUCLEOTIDE SEQUENCE [LARGE SCALE GENOMIC DNA]</scope>
    <source>
        <strain evidence="4 5">B3I12</strain>
    </source>
</reference>
<keyword evidence="1" id="KW-0723">Serine/threonine-protein kinase</keyword>
<dbReference type="Gene3D" id="3.30.565.10">
    <property type="entry name" value="Histidine kinase-like ATPase, C-terminal domain"/>
    <property type="match status" value="1"/>
</dbReference>
<proteinExistence type="predicted"/>
<feature type="domain" description="Histidine kinase/HSP90-like ATPase" evidence="3">
    <location>
        <begin position="30"/>
        <end position="139"/>
    </location>
</feature>
<evidence type="ECO:0000256" key="1">
    <source>
        <dbReference type="ARBA" id="ARBA00022527"/>
    </source>
</evidence>
<name>A0ABU0QRD3_9ACTN</name>
<dbReference type="PANTHER" id="PTHR35526">
    <property type="entry name" value="ANTI-SIGMA-F FACTOR RSBW-RELATED"/>
    <property type="match status" value="1"/>
</dbReference>
<organism evidence="4 5">
    <name type="scientific">Streptomyces africanus</name>
    <dbReference type="NCBI Taxonomy" id="231024"/>
    <lineage>
        <taxon>Bacteria</taxon>
        <taxon>Bacillati</taxon>
        <taxon>Actinomycetota</taxon>
        <taxon>Actinomycetes</taxon>
        <taxon>Kitasatosporales</taxon>
        <taxon>Streptomycetaceae</taxon>
        <taxon>Streptomyces</taxon>
    </lineage>
</organism>
<evidence type="ECO:0000259" key="3">
    <source>
        <dbReference type="Pfam" id="PF13581"/>
    </source>
</evidence>
<evidence type="ECO:0000256" key="2">
    <source>
        <dbReference type="SAM" id="MobiDB-lite"/>
    </source>
</evidence>
<sequence>MADLREQTDMPQPTTQARHTGCPGYSETLPREPESAGRARRLVCVALAAWGLDELADDGALIVSELVSNTVRHARCRSIRVTVTRPEPSRVRIGVVDKSKRLPELRDPRRGDESGRGLVLVGALAKDWGTDHLPWGKRVWAELHGEERG</sequence>
<feature type="compositionally biased region" description="Polar residues" evidence="2">
    <location>
        <begin position="9"/>
        <end position="18"/>
    </location>
</feature>
<gene>
    <name evidence="4" type="ORF">QF034_004178</name>
</gene>
<dbReference type="InterPro" id="IPR036890">
    <property type="entry name" value="HATPase_C_sf"/>
</dbReference>
<dbReference type="CDD" id="cd16936">
    <property type="entry name" value="HATPase_RsbW-like"/>
    <property type="match status" value="1"/>
</dbReference>
<keyword evidence="1" id="KW-0418">Kinase</keyword>
<dbReference type="PANTHER" id="PTHR35526:SF3">
    <property type="entry name" value="ANTI-SIGMA-F FACTOR RSBW"/>
    <property type="match status" value="1"/>
</dbReference>
<dbReference type="InterPro" id="IPR003594">
    <property type="entry name" value="HATPase_dom"/>
</dbReference>
<dbReference type="Proteomes" id="UP001232755">
    <property type="component" value="Unassembled WGS sequence"/>
</dbReference>
<dbReference type="SUPFAM" id="SSF55874">
    <property type="entry name" value="ATPase domain of HSP90 chaperone/DNA topoisomerase II/histidine kinase"/>
    <property type="match status" value="1"/>
</dbReference>
<dbReference type="EMBL" id="JAUSYP010000001">
    <property type="protein sequence ID" value="MDQ0749947.1"/>
    <property type="molecule type" value="Genomic_DNA"/>
</dbReference>
<keyword evidence="1" id="KW-0808">Transferase</keyword>
<accession>A0ABU0QRD3</accession>
<evidence type="ECO:0000313" key="4">
    <source>
        <dbReference type="EMBL" id="MDQ0749947.1"/>
    </source>
</evidence>
<evidence type="ECO:0000313" key="5">
    <source>
        <dbReference type="Proteomes" id="UP001232755"/>
    </source>
</evidence>
<dbReference type="Pfam" id="PF13581">
    <property type="entry name" value="HATPase_c_2"/>
    <property type="match status" value="1"/>
</dbReference>
<dbReference type="InterPro" id="IPR050267">
    <property type="entry name" value="Anti-sigma-factor_SerPK"/>
</dbReference>
<protein>
    <submittedName>
        <fullName evidence="4">Anti-sigma regulatory factor (Ser/Thr protein kinase)</fullName>
    </submittedName>
</protein>
<feature type="region of interest" description="Disordered" evidence="2">
    <location>
        <begin position="1"/>
        <end position="33"/>
    </location>
</feature>
<comment type="caution">
    <text evidence="4">The sequence shown here is derived from an EMBL/GenBank/DDBJ whole genome shotgun (WGS) entry which is preliminary data.</text>
</comment>